<keyword evidence="3" id="KW-0238">DNA-binding</keyword>
<comment type="caution">
    <text evidence="6">The sequence shown here is derived from an EMBL/GenBank/DDBJ whole genome shotgun (WGS) entry which is preliminary data.</text>
</comment>
<dbReference type="Pfam" id="PF03466">
    <property type="entry name" value="LysR_substrate"/>
    <property type="match status" value="1"/>
</dbReference>
<dbReference type="Gene3D" id="3.40.190.290">
    <property type="match status" value="1"/>
</dbReference>
<dbReference type="Proteomes" id="UP000469011">
    <property type="component" value="Unassembled WGS sequence"/>
</dbReference>
<dbReference type="FunFam" id="1.10.10.10:FF:000001">
    <property type="entry name" value="LysR family transcriptional regulator"/>
    <property type="match status" value="1"/>
</dbReference>
<dbReference type="GO" id="GO:0000976">
    <property type="term" value="F:transcription cis-regulatory region binding"/>
    <property type="evidence" value="ECO:0007669"/>
    <property type="project" value="TreeGrafter"/>
</dbReference>
<dbReference type="GO" id="GO:0003700">
    <property type="term" value="F:DNA-binding transcription factor activity"/>
    <property type="evidence" value="ECO:0007669"/>
    <property type="project" value="InterPro"/>
</dbReference>
<dbReference type="PROSITE" id="PS50931">
    <property type="entry name" value="HTH_LYSR"/>
    <property type="match status" value="1"/>
</dbReference>
<proteinExistence type="inferred from homology"/>
<protein>
    <submittedName>
        <fullName evidence="6">LysR family transcriptional regulator</fullName>
    </submittedName>
</protein>
<dbReference type="RefSeq" id="WP_163465355.1">
    <property type="nucleotide sequence ID" value="NZ_JAAAMG010000021.1"/>
</dbReference>
<dbReference type="SUPFAM" id="SSF46785">
    <property type="entry name" value="Winged helix' DNA-binding domain"/>
    <property type="match status" value="1"/>
</dbReference>
<gene>
    <name evidence="6" type="ORF">GTK09_21050</name>
</gene>
<reference evidence="6 7" key="1">
    <citation type="submission" date="2020-01" db="EMBL/GenBank/DDBJ databases">
        <title>Jiella pacifica sp. nov.</title>
        <authorList>
            <person name="Xue Z."/>
            <person name="Zhu S."/>
            <person name="Chen J."/>
            <person name="Yang J."/>
        </authorList>
    </citation>
    <scope>NUCLEOTIDE SEQUENCE [LARGE SCALE GENOMIC DNA]</scope>
    <source>
        <strain evidence="6 7">40Bstr34</strain>
    </source>
</reference>
<dbReference type="InterPro" id="IPR036388">
    <property type="entry name" value="WH-like_DNA-bd_sf"/>
</dbReference>
<dbReference type="AlphaFoldDB" id="A0A6N9TA15"/>
<keyword evidence="2" id="KW-0805">Transcription regulation</keyword>
<dbReference type="InterPro" id="IPR000847">
    <property type="entry name" value="LysR_HTH_N"/>
</dbReference>
<accession>A0A6N9TA15</accession>
<sequence length="290" mass="31456">MTLEQLRIFVAVAERQHVTRGAEAAHVTQSAASNAVASLEARHGTALFDRVGRGIELTEAGALFLVEAQAVLARAQAAERLLLEFGELRRGTLRLVASQTIASYWLPTRLAAFHRRFAEIEIQLLIDNTEGAAAKVVEGTAELGFVEGVVDAPALADWRVGEDRLMLVSARAVESVDVPWLAAARWIVRERGSGTRSSFEDVVRQLGLEPAGFEIAMTLPSNEAVRGAVEADAGVAVLSEFVVRSSVTAGRLHALPFELPARPFFALRHKERHGTRASDAFVRFLSQDPS</sequence>
<evidence type="ECO:0000256" key="4">
    <source>
        <dbReference type="ARBA" id="ARBA00023163"/>
    </source>
</evidence>
<evidence type="ECO:0000313" key="6">
    <source>
        <dbReference type="EMBL" id="NDW06906.1"/>
    </source>
</evidence>
<dbReference type="InterPro" id="IPR005119">
    <property type="entry name" value="LysR_subst-bd"/>
</dbReference>
<dbReference type="PANTHER" id="PTHR30126">
    <property type="entry name" value="HTH-TYPE TRANSCRIPTIONAL REGULATOR"/>
    <property type="match status" value="1"/>
</dbReference>
<dbReference type="Gene3D" id="1.10.10.10">
    <property type="entry name" value="Winged helix-like DNA-binding domain superfamily/Winged helix DNA-binding domain"/>
    <property type="match status" value="1"/>
</dbReference>
<dbReference type="EMBL" id="JAAAMG010000021">
    <property type="protein sequence ID" value="NDW06906.1"/>
    <property type="molecule type" value="Genomic_DNA"/>
</dbReference>
<dbReference type="Pfam" id="PF00126">
    <property type="entry name" value="HTH_1"/>
    <property type="match status" value="1"/>
</dbReference>
<evidence type="ECO:0000256" key="3">
    <source>
        <dbReference type="ARBA" id="ARBA00023125"/>
    </source>
</evidence>
<dbReference type="InterPro" id="IPR036390">
    <property type="entry name" value="WH_DNA-bd_sf"/>
</dbReference>
<keyword evidence="4" id="KW-0804">Transcription</keyword>
<evidence type="ECO:0000259" key="5">
    <source>
        <dbReference type="PROSITE" id="PS50931"/>
    </source>
</evidence>
<evidence type="ECO:0000256" key="1">
    <source>
        <dbReference type="ARBA" id="ARBA00009437"/>
    </source>
</evidence>
<organism evidence="6 7">
    <name type="scientific">Jiella pacifica</name>
    <dbReference type="NCBI Taxonomy" id="2696469"/>
    <lineage>
        <taxon>Bacteria</taxon>
        <taxon>Pseudomonadati</taxon>
        <taxon>Pseudomonadota</taxon>
        <taxon>Alphaproteobacteria</taxon>
        <taxon>Hyphomicrobiales</taxon>
        <taxon>Aurantimonadaceae</taxon>
        <taxon>Jiella</taxon>
    </lineage>
</organism>
<evidence type="ECO:0000313" key="7">
    <source>
        <dbReference type="Proteomes" id="UP000469011"/>
    </source>
</evidence>
<comment type="similarity">
    <text evidence="1">Belongs to the LysR transcriptional regulatory family.</text>
</comment>
<dbReference type="SUPFAM" id="SSF53850">
    <property type="entry name" value="Periplasmic binding protein-like II"/>
    <property type="match status" value="1"/>
</dbReference>
<keyword evidence="7" id="KW-1185">Reference proteome</keyword>
<dbReference type="PANTHER" id="PTHR30126:SF39">
    <property type="entry name" value="HTH-TYPE TRANSCRIPTIONAL REGULATOR CYSL"/>
    <property type="match status" value="1"/>
</dbReference>
<name>A0A6N9TA15_9HYPH</name>
<evidence type="ECO:0000256" key="2">
    <source>
        <dbReference type="ARBA" id="ARBA00023015"/>
    </source>
</evidence>
<feature type="domain" description="HTH lysR-type" evidence="5">
    <location>
        <begin position="1"/>
        <end position="58"/>
    </location>
</feature>